<dbReference type="AlphaFoldDB" id="A0A939KR42"/>
<keyword evidence="4" id="KW-1185">Reference proteome</keyword>
<proteinExistence type="predicted"/>
<gene>
    <name evidence="3" type="ORF">J2D77_14065</name>
</gene>
<dbReference type="Gene3D" id="2.60.40.2500">
    <property type="match status" value="1"/>
</dbReference>
<evidence type="ECO:0000313" key="4">
    <source>
        <dbReference type="Proteomes" id="UP000664073"/>
    </source>
</evidence>
<reference evidence="3" key="1">
    <citation type="submission" date="2021-03" db="EMBL/GenBank/DDBJ databases">
        <title>The complete genome sequence of Acetobacter sp. TBRC 12339.</title>
        <authorList>
            <person name="Charoenyingcharoen P."/>
            <person name="Yukphan P."/>
        </authorList>
    </citation>
    <scope>NUCLEOTIDE SEQUENCE</scope>
    <source>
        <strain evidence="3">TBRC 12339</strain>
    </source>
</reference>
<dbReference type="PROSITE" id="PS51257">
    <property type="entry name" value="PROKAR_LIPOPROTEIN"/>
    <property type="match status" value="1"/>
</dbReference>
<feature type="region of interest" description="Disordered" evidence="1">
    <location>
        <begin position="68"/>
        <end position="90"/>
    </location>
</feature>
<feature type="chain" id="PRO_5037543165" evidence="2">
    <location>
        <begin position="19"/>
        <end position="326"/>
    </location>
</feature>
<evidence type="ECO:0000313" key="3">
    <source>
        <dbReference type="EMBL" id="MBO1326277.1"/>
    </source>
</evidence>
<protein>
    <submittedName>
        <fullName evidence="3">TrbG/VirB9 family P-type conjugative transfer protein</fullName>
    </submittedName>
</protein>
<dbReference type="Proteomes" id="UP000664073">
    <property type="component" value="Unassembled WGS sequence"/>
</dbReference>
<accession>A0A939KR42</accession>
<organism evidence="3 4">
    <name type="scientific">Acetobacter garciniae</name>
    <dbReference type="NCBI Taxonomy" id="2817435"/>
    <lineage>
        <taxon>Bacteria</taxon>
        <taxon>Pseudomonadati</taxon>
        <taxon>Pseudomonadota</taxon>
        <taxon>Alphaproteobacteria</taxon>
        <taxon>Acetobacterales</taxon>
        <taxon>Acetobacteraceae</taxon>
        <taxon>Acetobacter</taxon>
    </lineage>
</organism>
<feature type="signal peptide" evidence="2">
    <location>
        <begin position="1"/>
        <end position="18"/>
    </location>
</feature>
<evidence type="ECO:0000256" key="2">
    <source>
        <dbReference type="SAM" id="SignalP"/>
    </source>
</evidence>
<dbReference type="Pfam" id="PF03524">
    <property type="entry name" value="CagX"/>
    <property type="match status" value="1"/>
</dbReference>
<name>A0A939KR42_9PROT</name>
<evidence type="ECO:0000256" key="1">
    <source>
        <dbReference type="SAM" id="MobiDB-lite"/>
    </source>
</evidence>
<dbReference type="RefSeq" id="WP_207846943.1">
    <property type="nucleotide sequence ID" value="NZ_JAFVMH010000008.1"/>
</dbReference>
<dbReference type="EMBL" id="JAFVMH010000008">
    <property type="protein sequence ID" value="MBO1326277.1"/>
    <property type="molecule type" value="Genomic_DNA"/>
</dbReference>
<comment type="caution">
    <text evidence="3">The sequence shown here is derived from an EMBL/GenBank/DDBJ whole genome shotgun (WGS) entry which is preliminary data.</text>
</comment>
<dbReference type="InterPro" id="IPR010258">
    <property type="entry name" value="Conjugal_tfr_TrbG/VirB9/CagX"/>
</dbReference>
<keyword evidence="2" id="KW-0732">Signal</keyword>
<sequence length="326" mass="34345">MKRALLLCITSTMLTACASGDDTGPVLVATPGMPSPELALQQSIDRVHAFMASMRERLDTPVVASRPLETTRPTDITGPRTPAQPAPLPAATNATPVVRRHEAAPLFGKGGGVWFAFGDGTPTIDCAPGDICIMRLAPGETAETSALTLSDTTNWHADLVRGTRGIHAGWAVAFAPGKDAHDAWVSLATNARTYRVALSARSPSMRLVAFTHSAGEPDAQPNLTPHNGQSGFATSAPDFRFVLSGDSPAWKPLRVYRDANRTFIQFPKTQVAASPRLAILAPAGAAARGYQAVGDSYVVDAPITEAVLTGDEPGSPTVRITYGEPR</sequence>
<dbReference type="InterPro" id="IPR038161">
    <property type="entry name" value="VirB9/CagX/TrbG_C_sf"/>
</dbReference>